<reference evidence="1 2" key="1">
    <citation type="journal article" date="2018" name="Sci. Rep.">
        <title>Genomic signatures of local adaptation to the degree of environmental predictability in rotifers.</title>
        <authorList>
            <person name="Franch-Gras L."/>
            <person name="Hahn C."/>
            <person name="Garcia-Roger E.M."/>
            <person name="Carmona M.J."/>
            <person name="Serra M."/>
            <person name="Gomez A."/>
        </authorList>
    </citation>
    <scope>NUCLEOTIDE SEQUENCE [LARGE SCALE GENOMIC DNA]</scope>
    <source>
        <strain evidence="1">HYR1</strain>
    </source>
</reference>
<dbReference type="EMBL" id="REGN01001783">
    <property type="protein sequence ID" value="RNA32596.1"/>
    <property type="molecule type" value="Genomic_DNA"/>
</dbReference>
<dbReference type="Proteomes" id="UP000276133">
    <property type="component" value="Unassembled WGS sequence"/>
</dbReference>
<proteinExistence type="predicted"/>
<comment type="caution">
    <text evidence="1">The sequence shown here is derived from an EMBL/GenBank/DDBJ whole genome shotgun (WGS) entry which is preliminary data.</text>
</comment>
<organism evidence="1 2">
    <name type="scientific">Brachionus plicatilis</name>
    <name type="common">Marine rotifer</name>
    <name type="synonym">Brachionus muelleri</name>
    <dbReference type="NCBI Taxonomy" id="10195"/>
    <lineage>
        <taxon>Eukaryota</taxon>
        <taxon>Metazoa</taxon>
        <taxon>Spiralia</taxon>
        <taxon>Gnathifera</taxon>
        <taxon>Rotifera</taxon>
        <taxon>Eurotatoria</taxon>
        <taxon>Monogononta</taxon>
        <taxon>Pseudotrocha</taxon>
        <taxon>Ploima</taxon>
        <taxon>Brachionidae</taxon>
        <taxon>Brachionus</taxon>
    </lineage>
</organism>
<protein>
    <submittedName>
        <fullName evidence="1">Uncharacterized protein</fullName>
    </submittedName>
</protein>
<accession>A0A3M7S9U2</accession>
<sequence>MEAILFSISKFFLYLLIIIRKKDSNGLINKLNLELTENAKDFFSIAPSLRIKNKENQLVRFFNKKKLIISLSNFNEYFYFENFVYMQIISLKNSVVIKDICKFAILFGCRMTVQNSISDRCDSLCQNDERCKSGQCILTYCSETVACYKFCLLCDQNLQCFETGDHCLYGNGTSRKYFYSREIVYLCLTTILKPVRCNLGCLISTSGLTYCFTSISLTLASNSLADKCSKLNVFGKTLVK</sequence>
<gene>
    <name evidence="1" type="ORF">BpHYR1_038724</name>
</gene>
<keyword evidence="2" id="KW-1185">Reference proteome</keyword>
<evidence type="ECO:0000313" key="1">
    <source>
        <dbReference type="EMBL" id="RNA32596.1"/>
    </source>
</evidence>
<name>A0A3M7S9U2_BRAPC</name>
<dbReference type="AlphaFoldDB" id="A0A3M7S9U2"/>
<evidence type="ECO:0000313" key="2">
    <source>
        <dbReference type="Proteomes" id="UP000276133"/>
    </source>
</evidence>